<dbReference type="InterPro" id="IPR000297">
    <property type="entry name" value="PPIase_PpiC"/>
</dbReference>
<evidence type="ECO:0000256" key="2">
    <source>
        <dbReference type="ARBA" id="ARBA00023110"/>
    </source>
</evidence>
<dbReference type="SMR" id="A2ED59"/>
<dbReference type="GO" id="GO:0005634">
    <property type="term" value="C:nucleus"/>
    <property type="evidence" value="ECO:0000318"/>
    <property type="project" value="GO_Central"/>
</dbReference>
<evidence type="ECO:0000313" key="8">
    <source>
        <dbReference type="EMBL" id="EAY09414.1"/>
    </source>
</evidence>
<dbReference type="VEuPathDB" id="TrichDB:TVAG_420360"/>
<dbReference type="PROSITE" id="PS50020">
    <property type="entry name" value="WW_DOMAIN_2"/>
    <property type="match status" value="1"/>
</dbReference>
<dbReference type="GO" id="GO:0060255">
    <property type="term" value="P:regulation of macromolecule metabolic process"/>
    <property type="evidence" value="ECO:0007669"/>
    <property type="project" value="UniProtKB-ARBA"/>
</dbReference>
<dbReference type="AlphaFoldDB" id="A2ED59"/>
<dbReference type="SUPFAM" id="SSF51045">
    <property type="entry name" value="WW domain"/>
    <property type="match status" value="1"/>
</dbReference>
<dbReference type="InterPro" id="IPR001202">
    <property type="entry name" value="WW_dom"/>
</dbReference>
<organism evidence="8 9">
    <name type="scientific">Trichomonas vaginalis (strain ATCC PRA-98 / G3)</name>
    <dbReference type="NCBI Taxonomy" id="412133"/>
    <lineage>
        <taxon>Eukaryota</taxon>
        <taxon>Metamonada</taxon>
        <taxon>Parabasalia</taxon>
        <taxon>Trichomonadida</taxon>
        <taxon>Trichomonadidae</taxon>
        <taxon>Trichomonas</taxon>
    </lineage>
</organism>
<dbReference type="RefSeq" id="XP_001321637.1">
    <property type="nucleotide sequence ID" value="XM_001321602.1"/>
</dbReference>
<dbReference type="Pfam" id="PF00397">
    <property type="entry name" value="WW"/>
    <property type="match status" value="1"/>
</dbReference>
<dbReference type="PROSITE" id="PS50198">
    <property type="entry name" value="PPIC_PPIASE_2"/>
    <property type="match status" value="1"/>
</dbReference>
<dbReference type="STRING" id="5722.A2ED59"/>
<dbReference type="eggNOG" id="KOG3259">
    <property type="taxonomic scope" value="Eukaryota"/>
</dbReference>
<dbReference type="OrthoDB" id="2530521at2759"/>
<dbReference type="OMA" id="DEVQCLH"/>
<dbReference type="GO" id="GO:0003755">
    <property type="term" value="F:peptidyl-prolyl cis-trans isomerase activity"/>
    <property type="evidence" value="ECO:0000318"/>
    <property type="project" value="GO_Central"/>
</dbReference>
<dbReference type="InterPro" id="IPR051370">
    <property type="entry name" value="PPIase_Pin1"/>
</dbReference>
<name>A2ED59_TRIV3</name>
<dbReference type="InterPro" id="IPR046357">
    <property type="entry name" value="PPIase_dom_sf"/>
</dbReference>
<dbReference type="PANTHER" id="PTHR10657">
    <property type="entry name" value="PEPTIDYL-PROLYL CIS-TRANS ISOMERASE"/>
    <property type="match status" value="1"/>
</dbReference>
<dbReference type="CDD" id="cd00201">
    <property type="entry name" value="WW"/>
    <property type="match status" value="1"/>
</dbReference>
<dbReference type="Gene3D" id="2.20.70.10">
    <property type="match status" value="1"/>
</dbReference>
<proteinExistence type="predicted"/>
<dbReference type="InParanoid" id="A2ED59"/>
<dbReference type="EMBL" id="DS113358">
    <property type="protein sequence ID" value="EAY09414.1"/>
    <property type="molecule type" value="Genomic_DNA"/>
</dbReference>
<reference evidence="8" key="1">
    <citation type="submission" date="2006-10" db="EMBL/GenBank/DDBJ databases">
        <authorList>
            <person name="Amadeo P."/>
            <person name="Zhao Q."/>
            <person name="Wortman J."/>
            <person name="Fraser-Liggett C."/>
            <person name="Carlton J."/>
        </authorList>
    </citation>
    <scope>NUCLEOTIDE SEQUENCE</scope>
    <source>
        <strain evidence="8">G3</strain>
    </source>
</reference>
<dbReference type="SUPFAM" id="SSF54534">
    <property type="entry name" value="FKBP-like"/>
    <property type="match status" value="1"/>
</dbReference>
<feature type="domain" description="PpiC" evidence="7">
    <location>
        <begin position="47"/>
        <end position="154"/>
    </location>
</feature>
<dbReference type="Pfam" id="PF00639">
    <property type="entry name" value="Rotamase"/>
    <property type="match status" value="1"/>
</dbReference>
<evidence type="ECO:0000256" key="1">
    <source>
        <dbReference type="ARBA" id="ARBA00000971"/>
    </source>
</evidence>
<feature type="domain" description="WW" evidence="6">
    <location>
        <begin position="1"/>
        <end position="36"/>
    </location>
</feature>
<dbReference type="EC" id="5.2.1.8" evidence="5"/>
<protein>
    <recommendedName>
        <fullName evidence="5">Peptidyl-prolyl cis-trans isomerase</fullName>
        <ecNumber evidence="5">5.2.1.8</ecNumber>
    </recommendedName>
</protein>
<keyword evidence="2 4" id="KW-0697">Rotamase</keyword>
<dbReference type="GO" id="GO:0005829">
    <property type="term" value="C:cytosol"/>
    <property type="evidence" value="ECO:0000318"/>
    <property type="project" value="GO_Central"/>
</dbReference>
<reference evidence="8" key="2">
    <citation type="journal article" date="2007" name="Science">
        <title>Draft genome sequence of the sexually transmitted pathogen Trichomonas vaginalis.</title>
        <authorList>
            <person name="Carlton J.M."/>
            <person name="Hirt R.P."/>
            <person name="Silva J.C."/>
            <person name="Delcher A.L."/>
            <person name="Schatz M."/>
            <person name="Zhao Q."/>
            <person name="Wortman J.R."/>
            <person name="Bidwell S.L."/>
            <person name="Alsmark U.C.M."/>
            <person name="Besteiro S."/>
            <person name="Sicheritz-Ponten T."/>
            <person name="Noel C.J."/>
            <person name="Dacks J.B."/>
            <person name="Foster P.G."/>
            <person name="Simillion C."/>
            <person name="Van de Peer Y."/>
            <person name="Miranda-Saavedra D."/>
            <person name="Barton G.J."/>
            <person name="Westrop G.D."/>
            <person name="Mueller S."/>
            <person name="Dessi D."/>
            <person name="Fiori P.L."/>
            <person name="Ren Q."/>
            <person name="Paulsen I."/>
            <person name="Zhang H."/>
            <person name="Bastida-Corcuera F.D."/>
            <person name="Simoes-Barbosa A."/>
            <person name="Brown M.T."/>
            <person name="Hayes R.D."/>
            <person name="Mukherjee M."/>
            <person name="Okumura C.Y."/>
            <person name="Schneider R."/>
            <person name="Smith A.J."/>
            <person name="Vanacova S."/>
            <person name="Villalvazo M."/>
            <person name="Haas B.J."/>
            <person name="Pertea M."/>
            <person name="Feldblyum T.V."/>
            <person name="Utterback T.R."/>
            <person name="Shu C.L."/>
            <person name="Osoegawa K."/>
            <person name="de Jong P.J."/>
            <person name="Hrdy I."/>
            <person name="Horvathova L."/>
            <person name="Zubacova Z."/>
            <person name="Dolezal P."/>
            <person name="Malik S.B."/>
            <person name="Logsdon J.M. Jr."/>
            <person name="Henze K."/>
            <person name="Gupta A."/>
            <person name="Wang C.C."/>
            <person name="Dunne R.L."/>
            <person name="Upcroft J.A."/>
            <person name="Upcroft P."/>
            <person name="White O."/>
            <person name="Salzberg S.L."/>
            <person name="Tang P."/>
            <person name="Chiu C.-H."/>
            <person name="Lee Y.-S."/>
            <person name="Embley T.M."/>
            <person name="Coombs G.H."/>
            <person name="Mottram J.C."/>
            <person name="Tachezy J."/>
            <person name="Fraser-Liggett C.M."/>
            <person name="Johnson P.J."/>
        </authorList>
    </citation>
    <scope>NUCLEOTIDE SEQUENCE [LARGE SCALE GENOMIC DNA]</scope>
    <source>
        <strain evidence="8">G3</strain>
    </source>
</reference>
<keyword evidence="3 4" id="KW-0413">Isomerase</keyword>
<evidence type="ECO:0000256" key="3">
    <source>
        <dbReference type="ARBA" id="ARBA00023235"/>
    </source>
</evidence>
<dbReference type="SMART" id="SM00456">
    <property type="entry name" value="WW"/>
    <property type="match status" value="1"/>
</dbReference>
<gene>
    <name evidence="8" type="ORF">TVAG_420360</name>
</gene>
<sequence length="154" mass="17872">MDLPPNWELRECKDYPGQVYYYNSVTNESTWIRPVPFPGDKNTAEWPPMVYVLHILIKHNQSEHPNPALKRTREEAQNIINEIHQILLTDNKKFESIAKDRSDCESAKFNGVLGWIARKKMPPEFEKVAWGLGIGQISKPFETVEGFHIVLRRG</sequence>
<comment type="catalytic activity">
    <reaction evidence="1 5">
        <text>[protein]-peptidylproline (omega=180) = [protein]-peptidylproline (omega=0)</text>
        <dbReference type="Rhea" id="RHEA:16237"/>
        <dbReference type="Rhea" id="RHEA-COMP:10747"/>
        <dbReference type="Rhea" id="RHEA-COMP:10748"/>
        <dbReference type="ChEBI" id="CHEBI:83833"/>
        <dbReference type="ChEBI" id="CHEBI:83834"/>
        <dbReference type="EC" id="5.2.1.8"/>
    </reaction>
</comment>
<accession>A2ED59</accession>
<evidence type="ECO:0000259" key="6">
    <source>
        <dbReference type="PROSITE" id="PS50020"/>
    </source>
</evidence>
<dbReference type="Gene3D" id="3.10.50.40">
    <property type="match status" value="1"/>
</dbReference>
<evidence type="ECO:0000313" key="9">
    <source>
        <dbReference type="Proteomes" id="UP000001542"/>
    </source>
</evidence>
<dbReference type="PANTHER" id="PTHR10657:SF4">
    <property type="entry name" value="PEPTIDYL-PROLYL CIS-TRANS ISOMERASE-RELATED"/>
    <property type="match status" value="1"/>
</dbReference>
<evidence type="ECO:0000256" key="4">
    <source>
        <dbReference type="PROSITE-ProRule" id="PRU00278"/>
    </source>
</evidence>
<dbReference type="Proteomes" id="UP000001542">
    <property type="component" value="Unassembled WGS sequence"/>
</dbReference>
<evidence type="ECO:0000256" key="5">
    <source>
        <dbReference type="RuleBase" id="RU363014"/>
    </source>
</evidence>
<evidence type="ECO:0000259" key="7">
    <source>
        <dbReference type="PROSITE" id="PS50198"/>
    </source>
</evidence>
<keyword evidence="9" id="KW-1185">Reference proteome</keyword>
<dbReference type="KEGG" id="tva:4767333"/>
<dbReference type="InterPro" id="IPR036020">
    <property type="entry name" value="WW_dom_sf"/>
</dbReference>
<dbReference type="VEuPathDB" id="TrichDB:TVAGG3_0425040"/>
<dbReference type="GO" id="GO:0080090">
    <property type="term" value="P:regulation of primary metabolic process"/>
    <property type="evidence" value="ECO:0007669"/>
    <property type="project" value="UniProtKB-ARBA"/>
</dbReference>